<gene>
    <name evidence="1" type="ORF">EZS28_014510</name>
</gene>
<proteinExistence type="predicted"/>
<organism evidence="1 2">
    <name type="scientific">Streblomastix strix</name>
    <dbReference type="NCBI Taxonomy" id="222440"/>
    <lineage>
        <taxon>Eukaryota</taxon>
        <taxon>Metamonada</taxon>
        <taxon>Preaxostyla</taxon>
        <taxon>Oxymonadida</taxon>
        <taxon>Streblomastigidae</taxon>
        <taxon>Streblomastix</taxon>
    </lineage>
</organism>
<evidence type="ECO:0000313" key="2">
    <source>
        <dbReference type="Proteomes" id="UP000324800"/>
    </source>
</evidence>
<dbReference type="Proteomes" id="UP000324800">
    <property type="component" value="Unassembled WGS sequence"/>
</dbReference>
<accession>A0A5J4W4R0</accession>
<evidence type="ECO:0000313" key="1">
    <source>
        <dbReference type="EMBL" id="KAA6389964.1"/>
    </source>
</evidence>
<dbReference type="AlphaFoldDB" id="A0A5J4W4R0"/>
<dbReference type="EMBL" id="SNRW01003395">
    <property type="protein sequence ID" value="KAA6389964.1"/>
    <property type="molecule type" value="Genomic_DNA"/>
</dbReference>
<name>A0A5J4W4R0_9EUKA</name>
<protein>
    <submittedName>
        <fullName evidence="1">Uncharacterized protein</fullName>
    </submittedName>
</protein>
<comment type="caution">
    <text evidence="1">The sequence shown here is derived from an EMBL/GenBank/DDBJ whole genome shotgun (WGS) entry which is preliminary data.</text>
</comment>
<sequence length="139" mass="15962">MKLFKLLNQDEAAALGSTMFANQKTSRYQLAGSSLYPLFSTKETYYTPIWEQYSEIQESKKNVHIIQIVQLIILRLEEFYIDVSGIFVIECHFAVGSGISITKILMELTDSVFIEPSCYSNMIYLKRTLGTIEDYAFTD</sequence>
<reference evidence="1 2" key="1">
    <citation type="submission" date="2019-03" db="EMBL/GenBank/DDBJ databases">
        <title>Single cell metagenomics reveals metabolic interactions within the superorganism composed of flagellate Streblomastix strix and complex community of Bacteroidetes bacteria on its surface.</title>
        <authorList>
            <person name="Treitli S.C."/>
            <person name="Kolisko M."/>
            <person name="Husnik F."/>
            <person name="Keeling P."/>
            <person name="Hampl V."/>
        </authorList>
    </citation>
    <scope>NUCLEOTIDE SEQUENCE [LARGE SCALE GENOMIC DNA]</scope>
    <source>
        <strain evidence="1">ST1C</strain>
    </source>
</reference>